<dbReference type="AlphaFoldDB" id="A0AAV0TMI6"/>
<dbReference type="EMBL" id="CANTFL010000471">
    <property type="protein sequence ID" value="CAI5723201.1"/>
    <property type="molecule type" value="Genomic_DNA"/>
</dbReference>
<feature type="compositionally biased region" description="Polar residues" evidence="1">
    <location>
        <begin position="72"/>
        <end position="82"/>
    </location>
</feature>
<feature type="region of interest" description="Disordered" evidence="1">
    <location>
        <begin position="497"/>
        <end position="580"/>
    </location>
</feature>
<name>A0AAV0TMI6_HYABA</name>
<evidence type="ECO:0000313" key="3">
    <source>
        <dbReference type="Proteomes" id="UP001162031"/>
    </source>
</evidence>
<proteinExistence type="predicted"/>
<feature type="compositionally biased region" description="Acidic residues" evidence="1">
    <location>
        <begin position="702"/>
        <end position="711"/>
    </location>
</feature>
<feature type="compositionally biased region" description="Basic and acidic residues" evidence="1">
    <location>
        <begin position="84"/>
        <end position="121"/>
    </location>
</feature>
<feature type="compositionally biased region" description="Polar residues" evidence="1">
    <location>
        <begin position="462"/>
        <end position="478"/>
    </location>
</feature>
<accession>A0AAV0TMI6</accession>
<feature type="region of interest" description="Disordered" evidence="1">
    <location>
        <begin position="72"/>
        <end position="135"/>
    </location>
</feature>
<feature type="region of interest" description="Disordered" evidence="1">
    <location>
        <begin position="456"/>
        <end position="479"/>
    </location>
</feature>
<evidence type="ECO:0000256" key="1">
    <source>
        <dbReference type="SAM" id="MobiDB-lite"/>
    </source>
</evidence>
<organism evidence="2 3">
    <name type="scientific">Hyaloperonospora brassicae</name>
    <name type="common">Brassica downy mildew</name>
    <name type="synonym">Peronospora brassicae</name>
    <dbReference type="NCBI Taxonomy" id="162125"/>
    <lineage>
        <taxon>Eukaryota</taxon>
        <taxon>Sar</taxon>
        <taxon>Stramenopiles</taxon>
        <taxon>Oomycota</taxon>
        <taxon>Peronosporomycetes</taxon>
        <taxon>Peronosporales</taxon>
        <taxon>Peronosporaceae</taxon>
        <taxon>Hyaloperonospora</taxon>
    </lineage>
</organism>
<feature type="region of interest" description="Disordered" evidence="1">
    <location>
        <begin position="200"/>
        <end position="236"/>
    </location>
</feature>
<reference evidence="2" key="1">
    <citation type="submission" date="2022-12" db="EMBL/GenBank/DDBJ databases">
        <authorList>
            <person name="Webb A."/>
        </authorList>
    </citation>
    <scope>NUCLEOTIDE SEQUENCE</scope>
    <source>
        <strain evidence="2">Hp1</strain>
    </source>
</reference>
<feature type="region of interest" description="Disordered" evidence="1">
    <location>
        <begin position="700"/>
        <end position="721"/>
    </location>
</feature>
<comment type="caution">
    <text evidence="2">The sequence shown here is derived from an EMBL/GenBank/DDBJ whole genome shotgun (WGS) entry which is preliminary data.</text>
</comment>
<protein>
    <submittedName>
        <fullName evidence="2">Uncharacterized protein</fullName>
    </submittedName>
</protein>
<evidence type="ECO:0000313" key="2">
    <source>
        <dbReference type="EMBL" id="CAI5723201.1"/>
    </source>
</evidence>
<gene>
    <name evidence="2" type="ORF">HBR001_LOCUS3059</name>
</gene>
<dbReference type="Proteomes" id="UP001162031">
    <property type="component" value="Unassembled WGS sequence"/>
</dbReference>
<sequence length="764" mass="82495">MWTTKTCRVRLALFALKYESTHWQCASSSVRGVGRGRSSACMAPVAEQQRQSLHMSQERNAVGHASVQVVLTSTPESPSQSVRKGCERSPFERPTAENERPTAENERPTAENERHATEKSRATPSSGSEGGEDTRFGCGVSVASVRAVSTAGASAGAKDDGEQQAEALVVESWPVDGYICVNTVRETMDELATGVEQAEAKEEKQCGSQRLVASDCKPDKDSQKHSNGLGTTDVGGDAEALSCGEARLASGTDVEALEKADERESTALPNVPEVVLETDVGAGVSREQVAEAVFDDGESRDVEMVVEDKLASCALYDHGRSLLPDSTAAVIELDRRSIHITEELDKIVACLVDDVVTCVNAMGSSDVAELATIPDSPLLPHLSADEAMELLDIYEGDDHVMLPAHSKNEDVAEEDEPSTHEYQWFDGDDDDGEEVAADIPSVFDVIAETTDDIFNETADDASGSNDKIAPTNSAQSLKESAVVCSDDSADTLVIASKSSSNSSSSHGSASSSSSYSGSSSSDSSSSGSLSAPPFVSSVGCRGNGHVGNGSKKRRAQEKSSPRKLIMHTKRKRVRSPELEKPIQMQHKPKWKFAQPIIPPEFAVFETDAADPILKGLYCVRNNRRACFYGTWGFGDEAFNNVESVSPFEYTSRARVPLSRRKDDKRPISGKYGGYFKLRQSKGALVKVQEGQLDLQFLPMPSDGEEEDEEEGAQCFERDGNGGDERAASGYIVLGKGKNQFGRFLIRGYLHPDSGRLTVKRRYLE</sequence>
<feature type="region of interest" description="Disordered" evidence="1">
    <location>
        <begin position="408"/>
        <end position="433"/>
    </location>
</feature>
<feature type="compositionally biased region" description="Basic residues" evidence="1">
    <location>
        <begin position="564"/>
        <end position="573"/>
    </location>
</feature>
<keyword evidence="3" id="KW-1185">Reference proteome</keyword>
<feature type="compositionally biased region" description="Low complexity" evidence="1">
    <location>
        <begin position="497"/>
        <end position="530"/>
    </location>
</feature>